<feature type="transmembrane region" description="Helical" evidence="5">
    <location>
        <begin position="6"/>
        <end position="24"/>
    </location>
</feature>
<comment type="subcellular location">
    <subcellularLocation>
        <location evidence="1">Membrane</location>
        <topology evidence="1">Multi-pass membrane protein</topology>
    </subcellularLocation>
</comment>
<feature type="transmembrane region" description="Helical" evidence="5">
    <location>
        <begin position="335"/>
        <end position="359"/>
    </location>
</feature>
<protein>
    <submittedName>
        <fullName evidence="7">Calcium/sodium antiporter</fullName>
    </submittedName>
</protein>
<reference evidence="7 8" key="1">
    <citation type="journal article" date="2023" name="ISME J.">
        <title>Thermophilic Dehalococcoidia with unusual traits shed light on an unexpected past.</title>
        <authorList>
            <person name="Palmer M."/>
            <person name="Covington J.K."/>
            <person name="Zhou E.M."/>
            <person name="Thomas S.C."/>
            <person name="Habib N."/>
            <person name="Seymour C.O."/>
            <person name="Lai D."/>
            <person name="Johnston J."/>
            <person name="Hashimi A."/>
            <person name="Jiao J.Y."/>
            <person name="Muok A.R."/>
            <person name="Liu L."/>
            <person name="Xian W.D."/>
            <person name="Zhi X.Y."/>
            <person name="Li M.M."/>
            <person name="Silva L.P."/>
            <person name="Bowen B.P."/>
            <person name="Louie K."/>
            <person name="Briegel A."/>
            <person name="Pett-Ridge J."/>
            <person name="Weber P.K."/>
            <person name="Tocheva E.I."/>
            <person name="Woyke T."/>
            <person name="Northen T.R."/>
            <person name="Mayali X."/>
            <person name="Li W.J."/>
            <person name="Hedlund B.P."/>
        </authorList>
    </citation>
    <scope>NUCLEOTIDE SEQUENCE [LARGE SCALE GENOMIC DNA]</scope>
    <source>
        <strain evidence="7 8">YIM 72310</strain>
    </source>
</reference>
<keyword evidence="4 5" id="KW-0472">Membrane</keyword>
<evidence type="ECO:0000256" key="2">
    <source>
        <dbReference type="ARBA" id="ARBA00022692"/>
    </source>
</evidence>
<evidence type="ECO:0000256" key="4">
    <source>
        <dbReference type="ARBA" id="ARBA00023136"/>
    </source>
</evidence>
<dbReference type="Gene3D" id="1.20.1420.30">
    <property type="entry name" value="NCX, central ion-binding region"/>
    <property type="match status" value="2"/>
</dbReference>
<evidence type="ECO:0000313" key="8">
    <source>
        <dbReference type="Proteomes" id="UP001212803"/>
    </source>
</evidence>
<feature type="transmembrane region" description="Helical" evidence="5">
    <location>
        <begin position="176"/>
        <end position="193"/>
    </location>
</feature>
<name>A0ABY7M447_9CHLR</name>
<feature type="transmembrane region" description="Helical" evidence="5">
    <location>
        <begin position="104"/>
        <end position="121"/>
    </location>
</feature>
<feature type="transmembrane region" description="Helical" evidence="5">
    <location>
        <begin position="31"/>
        <end position="50"/>
    </location>
</feature>
<dbReference type="PANTHER" id="PTHR10846">
    <property type="entry name" value="SODIUM/POTASSIUM/CALCIUM EXCHANGER"/>
    <property type="match status" value="1"/>
</dbReference>
<keyword evidence="8" id="KW-1185">Reference proteome</keyword>
<feature type="transmembrane region" description="Helical" evidence="5">
    <location>
        <begin position="277"/>
        <end position="298"/>
    </location>
</feature>
<dbReference type="InterPro" id="IPR044880">
    <property type="entry name" value="NCX_ion-bd_dom_sf"/>
</dbReference>
<evidence type="ECO:0000313" key="7">
    <source>
        <dbReference type="EMBL" id="WBL35316.1"/>
    </source>
</evidence>
<evidence type="ECO:0000259" key="6">
    <source>
        <dbReference type="Pfam" id="PF01699"/>
    </source>
</evidence>
<proteinExistence type="predicted"/>
<dbReference type="InterPro" id="IPR004837">
    <property type="entry name" value="NaCa_Exmemb"/>
</dbReference>
<feature type="domain" description="Sodium/calcium exchanger membrane region" evidence="6">
    <location>
        <begin position="180"/>
        <end position="322"/>
    </location>
</feature>
<dbReference type="Proteomes" id="UP001212803">
    <property type="component" value="Chromosome"/>
</dbReference>
<keyword evidence="3 5" id="KW-1133">Transmembrane helix</keyword>
<dbReference type="PANTHER" id="PTHR10846:SF8">
    <property type="entry name" value="INNER MEMBRANE PROTEIN YRBG"/>
    <property type="match status" value="1"/>
</dbReference>
<evidence type="ECO:0000256" key="1">
    <source>
        <dbReference type="ARBA" id="ARBA00004141"/>
    </source>
</evidence>
<gene>
    <name evidence="7" type="ORF">O0235_11055</name>
</gene>
<dbReference type="RefSeq" id="WP_270055843.1">
    <property type="nucleotide sequence ID" value="NZ_CP115149.1"/>
</dbReference>
<dbReference type="Pfam" id="PF01699">
    <property type="entry name" value="Na_Ca_ex"/>
    <property type="match status" value="2"/>
</dbReference>
<dbReference type="NCBIfam" id="TIGR00367">
    <property type="entry name" value="calcium/sodium antiporter"/>
    <property type="match status" value="1"/>
</dbReference>
<evidence type="ECO:0000256" key="5">
    <source>
        <dbReference type="SAM" id="Phobius"/>
    </source>
</evidence>
<evidence type="ECO:0000256" key="3">
    <source>
        <dbReference type="ARBA" id="ARBA00022989"/>
    </source>
</evidence>
<feature type="transmembrane region" description="Helical" evidence="5">
    <location>
        <begin position="249"/>
        <end position="271"/>
    </location>
</feature>
<dbReference type="EMBL" id="CP115149">
    <property type="protein sequence ID" value="WBL35316.1"/>
    <property type="molecule type" value="Genomic_DNA"/>
</dbReference>
<feature type="transmembrane region" description="Helical" evidence="5">
    <location>
        <begin position="70"/>
        <end position="97"/>
    </location>
</feature>
<feature type="transmembrane region" description="Helical" evidence="5">
    <location>
        <begin position="305"/>
        <end position="323"/>
    </location>
</feature>
<sequence>MDLLSLVLFIAGIALLIVGAEGLVRGAGHLAIAMGVSPLVVGLTVVAFGTSSPELAVSVSSSFGGKPDLAIGNVVGSNIFNILVILGASAVAAPLIVHQQLVRFEVPLMIAVSVLVLLFALDGDIQRYEGVILFLGVIAYTTWAIRKSRSESREVQSEYDEYEAAITARPVTPRTVALDLVLVVAGLGMLVLGSEWFTSGAVEIAEFLGVSQLVIGLTIVAAGTSMPELATSVVAAIRGERDIAVGNAVGSNLFNLMAVLGATAAVSRGGIPVAESAVAFDLPVMLAVAVAALPIFFTGYVITRANGLLFLGLYGAYALYLFLDASGHDALDAYSMVMLGLILPAIAVITLALALRFYLRQRRAAHDEKAGA</sequence>
<feature type="transmembrane region" description="Helical" evidence="5">
    <location>
        <begin position="213"/>
        <end position="237"/>
    </location>
</feature>
<accession>A0ABY7M447</accession>
<dbReference type="InterPro" id="IPR004481">
    <property type="entry name" value="K/Na/Ca-exchanger"/>
</dbReference>
<feature type="transmembrane region" description="Helical" evidence="5">
    <location>
        <begin position="127"/>
        <end position="145"/>
    </location>
</feature>
<feature type="domain" description="Sodium/calcium exchanger membrane region" evidence="6">
    <location>
        <begin position="5"/>
        <end position="145"/>
    </location>
</feature>
<organism evidence="7 8">
    <name type="scientific">Tepidiforma flava</name>
    <dbReference type="NCBI Taxonomy" id="3004094"/>
    <lineage>
        <taxon>Bacteria</taxon>
        <taxon>Bacillati</taxon>
        <taxon>Chloroflexota</taxon>
        <taxon>Tepidiformia</taxon>
        <taxon>Tepidiformales</taxon>
        <taxon>Tepidiformaceae</taxon>
        <taxon>Tepidiforma</taxon>
    </lineage>
</organism>
<keyword evidence="2 5" id="KW-0812">Transmembrane</keyword>